<evidence type="ECO:0000256" key="4">
    <source>
        <dbReference type="ARBA" id="ARBA00022517"/>
    </source>
</evidence>
<dbReference type="AlphaFoldDB" id="A0A6S8CGM2"/>
<evidence type="ECO:0000259" key="15">
    <source>
        <dbReference type="PROSITE" id="PS51194"/>
    </source>
</evidence>
<dbReference type="GO" id="GO:0003676">
    <property type="term" value="F:nucleic acid binding"/>
    <property type="evidence" value="ECO:0007669"/>
    <property type="project" value="InterPro"/>
</dbReference>
<evidence type="ECO:0000256" key="9">
    <source>
        <dbReference type="ARBA" id="ARBA00022840"/>
    </source>
</evidence>
<dbReference type="EMBL" id="HBIJ01011918">
    <property type="protein sequence ID" value="CAE0367389.1"/>
    <property type="molecule type" value="Transcribed_RNA"/>
</dbReference>
<keyword evidence="9 12" id="KW-0067">ATP-binding</keyword>
<name>A0A6S8CGM2_9STRA</name>
<comment type="subcellular location">
    <subcellularLocation>
        <location evidence="1">Nucleus</location>
        <location evidence="1">Nucleolus</location>
    </subcellularLocation>
</comment>
<dbReference type="EMBL" id="HBIJ01011917">
    <property type="protein sequence ID" value="CAE0367388.1"/>
    <property type="molecule type" value="Transcribed_RNA"/>
</dbReference>
<dbReference type="PANTHER" id="PTHR47958">
    <property type="entry name" value="ATP-DEPENDENT RNA HELICASE DBP3"/>
    <property type="match status" value="1"/>
</dbReference>
<gene>
    <name evidence="16" type="ORF">ALAG00032_LOCUS8137</name>
    <name evidence="17" type="ORF">ALAG00032_LOCUS8138</name>
</gene>
<feature type="compositionally biased region" description="Basic residues" evidence="13">
    <location>
        <begin position="1"/>
        <end position="11"/>
    </location>
</feature>
<dbReference type="Pfam" id="PF00271">
    <property type="entry name" value="Helicase_C"/>
    <property type="match status" value="1"/>
</dbReference>
<dbReference type="PROSITE" id="PS00039">
    <property type="entry name" value="DEAD_ATP_HELICASE"/>
    <property type="match status" value="1"/>
</dbReference>
<evidence type="ECO:0000256" key="6">
    <source>
        <dbReference type="ARBA" id="ARBA00022741"/>
    </source>
</evidence>
<reference evidence="17" key="1">
    <citation type="submission" date="2021-01" db="EMBL/GenBank/DDBJ databases">
        <authorList>
            <person name="Corre E."/>
            <person name="Pelletier E."/>
            <person name="Niang G."/>
            <person name="Scheremetjew M."/>
            <person name="Finn R."/>
            <person name="Kale V."/>
            <person name="Holt S."/>
            <person name="Cochrane G."/>
            <person name="Meng A."/>
            <person name="Brown T."/>
            <person name="Cohen L."/>
        </authorList>
    </citation>
    <scope>NUCLEOTIDE SEQUENCE</scope>
    <source>
        <strain evidence="17">CCMP1510</strain>
    </source>
</reference>
<evidence type="ECO:0000313" key="16">
    <source>
        <dbReference type="EMBL" id="CAE0367388.1"/>
    </source>
</evidence>
<evidence type="ECO:0000256" key="7">
    <source>
        <dbReference type="ARBA" id="ARBA00022801"/>
    </source>
</evidence>
<dbReference type="InterPro" id="IPR044742">
    <property type="entry name" value="DEAD/DEAH_RhlB"/>
</dbReference>
<keyword evidence="8 12" id="KW-0347">Helicase</keyword>
<evidence type="ECO:0000256" key="11">
    <source>
        <dbReference type="ARBA" id="ARBA00037449"/>
    </source>
</evidence>
<dbReference type="GO" id="GO:0016787">
    <property type="term" value="F:hydrolase activity"/>
    <property type="evidence" value="ECO:0007669"/>
    <property type="project" value="UniProtKB-KW"/>
</dbReference>
<dbReference type="CDD" id="cd18787">
    <property type="entry name" value="SF2_C_DEAD"/>
    <property type="match status" value="1"/>
</dbReference>
<evidence type="ECO:0000256" key="2">
    <source>
        <dbReference type="ARBA" id="ARBA00009334"/>
    </source>
</evidence>
<dbReference type="SUPFAM" id="SSF52540">
    <property type="entry name" value="P-loop containing nucleoside triphosphate hydrolases"/>
    <property type="match status" value="1"/>
</dbReference>
<evidence type="ECO:0000259" key="14">
    <source>
        <dbReference type="PROSITE" id="PS51192"/>
    </source>
</evidence>
<dbReference type="InterPro" id="IPR027417">
    <property type="entry name" value="P-loop_NTPase"/>
</dbReference>
<keyword evidence="7 12" id="KW-0378">Hydrolase</keyword>
<keyword evidence="4" id="KW-0690">Ribosome biogenesis</keyword>
<evidence type="ECO:0000256" key="12">
    <source>
        <dbReference type="RuleBase" id="RU000492"/>
    </source>
</evidence>
<dbReference type="Gene3D" id="3.40.50.300">
    <property type="entry name" value="P-loop containing nucleotide triphosphate hydrolases"/>
    <property type="match status" value="2"/>
</dbReference>
<comment type="similarity">
    <text evidence="2">Belongs to the DEAD box helicase family. DDX5/DBP2 subfamily.</text>
</comment>
<dbReference type="EC" id="3.6.4.13" evidence="3"/>
<accession>A0A6S8CGM2</accession>
<dbReference type="GO" id="GO:0003724">
    <property type="term" value="F:RNA helicase activity"/>
    <property type="evidence" value="ECO:0007669"/>
    <property type="project" value="UniProtKB-EC"/>
</dbReference>
<protein>
    <recommendedName>
        <fullName evidence="3">RNA helicase</fullName>
        <ecNumber evidence="3">3.6.4.13</ecNumber>
    </recommendedName>
</protein>
<feature type="region of interest" description="Disordered" evidence="13">
    <location>
        <begin position="1"/>
        <end position="33"/>
    </location>
</feature>
<keyword evidence="6 12" id="KW-0547">Nucleotide-binding</keyword>
<feature type="domain" description="Helicase ATP-binding" evidence="14">
    <location>
        <begin position="96"/>
        <end position="278"/>
    </location>
</feature>
<evidence type="ECO:0000256" key="13">
    <source>
        <dbReference type="SAM" id="MobiDB-lite"/>
    </source>
</evidence>
<evidence type="ECO:0000256" key="10">
    <source>
        <dbReference type="ARBA" id="ARBA00023242"/>
    </source>
</evidence>
<evidence type="ECO:0000256" key="1">
    <source>
        <dbReference type="ARBA" id="ARBA00004604"/>
    </source>
</evidence>
<dbReference type="Pfam" id="PF00270">
    <property type="entry name" value="DEAD"/>
    <property type="match status" value="1"/>
</dbReference>
<keyword evidence="10" id="KW-0539">Nucleus</keyword>
<organism evidence="17">
    <name type="scientific">Aureoumbra lagunensis</name>
    <dbReference type="NCBI Taxonomy" id="44058"/>
    <lineage>
        <taxon>Eukaryota</taxon>
        <taxon>Sar</taxon>
        <taxon>Stramenopiles</taxon>
        <taxon>Ochrophyta</taxon>
        <taxon>Pelagophyceae</taxon>
        <taxon>Pelagomonadales</taxon>
        <taxon>Aureoumbra</taxon>
    </lineage>
</organism>
<dbReference type="GO" id="GO:0005524">
    <property type="term" value="F:ATP binding"/>
    <property type="evidence" value="ECO:0007669"/>
    <property type="project" value="UniProtKB-KW"/>
</dbReference>
<proteinExistence type="inferred from homology"/>
<dbReference type="PROSITE" id="PS51194">
    <property type="entry name" value="HELICASE_CTER"/>
    <property type="match status" value="1"/>
</dbReference>
<dbReference type="PROSITE" id="PS51192">
    <property type="entry name" value="HELICASE_ATP_BIND_1"/>
    <property type="match status" value="1"/>
</dbReference>
<dbReference type="InterPro" id="IPR001650">
    <property type="entry name" value="Helicase_C-like"/>
</dbReference>
<keyword evidence="5" id="KW-0698">rRNA processing</keyword>
<dbReference type="SMART" id="SM00487">
    <property type="entry name" value="DEXDc"/>
    <property type="match status" value="1"/>
</dbReference>
<evidence type="ECO:0000256" key="8">
    <source>
        <dbReference type="ARBA" id="ARBA00022806"/>
    </source>
</evidence>
<evidence type="ECO:0000256" key="5">
    <source>
        <dbReference type="ARBA" id="ARBA00022552"/>
    </source>
</evidence>
<dbReference type="SMART" id="SM00490">
    <property type="entry name" value="HELICc"/>
    <property type="match status" value="1"/>
</dbReference>
<evidence type="ECO:0000256" key="3">
    <source>
        <dbReference type="ARBA" id="ARBA00012552"/>
    </source>
</evidence>
<dbReference type="InterPro" id="IPR014001">
    <property type="entry name" value="Helicase_ATP-bd"/>
</dbReference>
<dbReference type="InterPro" id="IPR011545">
    <property type="entry name" value="DEAD/DEAH_box_helicase_dom"/>
</dbReference>
<feature type="domain" description="Helicase C-terminal" evidence="15">
    <location>
        <begin position="323"/>
        <end position="472"/>
    </location>
</feature>
<sequence length="508" mass="55806">MRKKKKKKKRKREEDEESNSNAVKKTQKSSDDGMIAARSAKVEEWQALHKVTVDDKAFVPCMTWSESTAFVGKAFTEYCAKTKKWEAPTPIQAQCWPILATGRDAVAIAETGSGKTLGFAAPALLRLSKETDTSNKKLGGKNIPTRFVALCPTRELAQQSFEVVGEFATIFQVACGVAYGGINKRDQRAAIGACAVLIATPGRLDDLVQSKELDLSAVDFLVLDEADRMLDMGFLQVVRGLAAACQPCEKRITCMFSATWPAEVRKAAHDFMRNDFVFITVGQNERSRDTEDGSGDNPVANARVVQTVIVLEERQRDSRLLNVLEQHFPTDAEYRRHKVIVFGLYKKECARLERFLNDRGWDCAAIHGDMSQANRTKSFDAFKSGQVPLLVATDVAARGLDIPDVSLVINYSFPLTVEDLVHRVGRTGRAGKKGKAVTFFHGGAHEKALAGAFQNVLRQANQPVPSALLAFGSTVKKKEHKLYGAFGPKSGSASDGAPMKKPTKITFD</sequence>
<dbReference type="InterPro" id="IPR000629">
    <property type="entry name" value="RNA-helicase_DEAD-box_CS"/>
</dbReference>
<evidence type="ECO:0000313" key="17">
    <source>
        <dbReference type="EMBL" id="CAE0367389.1"/>
    </source>
</evidence>
<feature type="region of interest" description="Disordered" evidence="13">
    <location>
        <begin position="487"/>
        <end position="508"/>
    </location>
</feature>
<comment type="function">
    <text evidence="11">ATP-dependent RNA helicase required for 60S ribosomal subunit synthesis. Involved in efficient pre-rRNA processing, predominantly at site A3, which is necessary for the normal formation of 25S and 5.8S rRNAs.</text>
</comment>
<dbReference type="CDD" id="cd00268">
    <property type="entry name" value="DEADc"/>
    <property type="match status" value="1"/>
</dbReference>